<comment type="caution">
    <text evidence="2">The sequence shown here is derived from an EMBL/GenBank/DDBJ whole genome shotgun (WGS) entry which is preliminary data.</text>
</comment>
<sequence>MTKALFGPIDQIGYLVDDLDRGIARWIAQLGVGPWTVFRNVSLQGRYRGVEGIVTMDVALSYQGDIQIELIQATNATPSPYRNADGTPILGIHHIAWVVDDLDDAVARASANGLSTVFEASNPATNVAYLEPEGETGVLYEFIQGQGMREMIVAGAAAARAWDGSNPITTIG</sequence>
<evidence type="ECO:0000313" key="2">
    <source>
        <dbReference type="EMBL" id="OHT20660.1"/>
    </source>
</evidence>
<organism evidence="2 3">
    <name type="scientific">Edaphosphingomonas haloaromaticamans</name>
    <dbReference type="NCBI Taxonomy" id="653954"/>
    <lineage>
        <taxon>Bacteria</taxon>
        <taxon>Pseudomonadati</taxon>
        <taxon>Pseudomonadota</taxon>
        <taxon>Alphaproteobacteria</taxon>
        <taxon>Sphingomonadales</taxon>
        <taxon>Rhizorhabdaceae</taxon>
        <taxon>Edaphosphingomonas</taxon>
    </lineage>
</organism>
<name>A0A1S1HJF2_9SPHN</name>
<protein>
    <recommendedName>
        <fullName evidence="1">VOC domain-containing protein</fullName>
    </recommendedName>
</protein>
<dbReference type="PROSITE" id="PS51819">
    <property type="entry name" value="VOC"/>
    <property type="match status" value="1"/>
</dbReference>
<dbReference type="Pfam" id="PF13669">
    <property type="entry name" value="Glyoxalase_4"/>
    <property type="match status" value="1"/>
</dbReference>
<dbReference type="Proteomes" id="UP000179467">
    <property type="component" value="Unassembled WGS sequence"/>
</dbReference>
<gene>
    <name evidence="2" type="ORF">BHE75_02660</name>
</gene>
<proteinExistence type="predicted"/>
<dbReference type="InterPro" id="IPR037523">
    <property type="entry name" value="VOC_core"/>
</dbReference>
<accession>A0A1S1HJF2</accession>
<dbReference type="AlphaFoldDB" id="A0A1S1HJF2"/>
<reference evidence="2 3" key="1">
    <citation type="submission" date="2016-09" db="EMBL/GenBank/DDBJ databases">
        <title>Metabolic pathway, cell adaptation mechanisms and a novel monoxygenase revealed through proteogenomic-transcription analysis of a Sphingomonas haloaromaticamans strain degrading the fungicide ortho-phenylphenol.</title>
        <authorList>
            <person name="Perruchon C."/>
            <person name="Papadopoulou E.S."/>
            <person name="Rousidou C."/>
            <person name="Vasileiadis S."/>
            <person name="Tanou G."/>
            <person name="Amoutzias G."/>
            <person name="Molassiotis A."/>
            <person name="Karpouzas D.G."/>
        </authorList>
    </citation>
    <scope>NUCLEOTIDE SEQUENCE [LARGE SCALE GENOMIC DNA]</scope>
    <source>
        <strain evidence="2 3">P3</strain>
    </source>
</reference>
<dbReference type="EMBL" id="MIPT01000001">
    <property type="protein sequence ID" value="OHT20660.1"/>
    <property type="molecule type" value="Genomic_DNA"/>
</dbReference>
<evidence type="ECO:0000313" key="3">
    <source>
        <dbReference type="Proteomes" id="UP000179467"/>
    </source>
</evidence>
<feature type="domain" description="VOC" evidence="1">
    <location>
        <begin position="8"/>
        <end position="145"/>
    </location>
</feature>
<dbReference type="Gene3D" id="3.10.180.10">
    <property type="entry name" value="2,3-Dihydroxybiphenyl 1,2-Dioxygenase, domain 1"/>
    <property type="match status" value="1"/>
</dbReference>
<keyword evidence="3" id="KW-1185">Reference proteome</keyword>
<dbReference type="OrthoDB" id="9792173at2"/>
<evidence type="ECO:0000259" key="1">
    <source>
        <dbReference type="PROSITE" id="PS51819"/>
    </source>
</evidence>
<dbReference type="InterPro" id="IPR029068">
    <property type="entry name" value="Glyas_Bleomycin-R_OHBP_Dase"/>
</dbReference>
<dbReference type="SUPFAM" id="SSF54593">
    <property type="entry name" value="Glyoxalase/Bleomycin resistance protein/Dihydroxybiphenyl dioxygenase"/>
    <property type="match status" value="1"/>
</dbReference>
<dbReference type="RefSeq" id="WP_070934138.1">
    <property type="nucleotide sequence ID" value="NZ_MIPT01000001.1"/>
</dbReference>